<dbReference type="EMBL" id="WNXH01000005">
    <property type="protein sequence ID" value="MYN69483.1"/>
    <property type="molecule type" value="Genomic_DNA"/>
</dbReference>
<accession>A0A6L8MWL2</accession>
<comment type="caution">
    <text evidence="1">The sequence shown here is derived from an EMBL/GenBank/DDBJ whole genome shotgun (WGS) entry which is preliminary data.</text>
</comment>
<dbReference type="AlphaFoldDB" id="A0A6L8MWL2"/>
<organism evidence="1 2">
    <name type="scientific">Streptococcus suis</name>
    <dbReference type="NCBI Taxonomy" id="1307"/>
    <lineage>
        <taxon>Bacteria</taxon>
        <taxon>Bacillati</taxon>
        <taxon>Bacillota</taxon>
        <taxon>Bacilli</taxon>
        <taxon>Lactobacillales</taxon>
        <taxon>Streptococcaceae</taxon>
        <taxon>Streptococcus</taxon>
    </lineage>
</organism>
<dbReference type="Proteomes" id="UP000483765">
    <property type="component" value="Unassembled WGS sequence"/>
</dbReference>
<protein>
    <submittedName>
        <fullName evidence="1">Uncharacterized protein</fullName>
    </submittedName>
</protein>
<dbReference type="RefSeq" id="WP_153049889.1">
    <property type="nucleotide sequence ID" value="NZ_WNXH01000005.1"/>
</dbReference>
<sequence length="63" mass="6840">MTSQRLYTTTTISNNAGAEIGGVVNTSMSVSSSTSFVKHLYYHGSVGYLIMNRKKIGILQIVL</sequence>
<evidence type="ECO:0000313" key="1">
    <source>
        <dbReference type="EMBL" id="MYN69483.1"/>
    </source>
</evidence>
<gene>
    <name evidence="1" type="ORF">GLP18_04415</name>
</gene>
<proteinExistence type="predicted"/>
<name>A0A6L8MWL2_STRSU</name>
<evidence type="ECO:0000313" key="2">
    <source>
        <dbReference type="Proteomes" id="UP000483765"/>
    </source>
</evidence>
<reference evidence="1 2" key="1">
    <citation type="submission" date="2019-11" db="EMBL/GenBank/DDBJ databases">
        <title>Divergent Streptococcus suis from cattle.</title>
        <authorList>
            <person name="Williamson C."/>
        </authorList>
    </citation>
    <scope>NUCLEOTIDE SEQUENCE [LARGE SCALE GENOMIC DNA]</scope>
    <source>
        <strain evidence="1 2">10-36905</strain>
    </source>
</reference>